<reference evidence="2 3" key="1">
    <citation type="journal article" date="2024" name="Nat. Commun.">
        <title>Phylogenomics reveals the evolutionary origins of lichenization in chlorophyte algae.</title>
        <authorList>
            <person name="Puginier C."/>
            <person name="Libourel C."/>
            <person name="Otte J."/>
            <person name="Skaloud P."/>
            <person name="Haon M."/>
            <person name="Grisel S."/>
            <person name="Petersen M."/>
            <person name="Berrin J.G."/>
            <person name="Delaux P.M."/>
            <person name="Dal Grande F."/>
            <person name="Keller J."/>
        </authorList>
    </citation>
    <scope>NUCLEOTIDE SEQUENCE [LARGE SCALE GENOMIC DNA]</scope>
    <source>
        <strain evidence="2 3">SAG 245.80</strain>
    </source>
</reference>
<comment type="caution">
    <text evidence="2">The sequence shown here is derived from an EMBL/GenBank/DDBJ whole genome shotgun (WGS) entry which is preliminary data.</text>
</comment>
<keyword evidence="3" id="KW-1185">Reference proteome</keyword>
<feature type="transmembrane region" description="Helical" evidence="1">
    <location>
        <begin position="7"/>
        <end position="24"/>
    </location>
</feature>
<keyword evidence="1" id="KW-0812">Transmembrane</keyword>
<evidence type="ECO:0000313" key="2">
    <source>
        <dbReference type="EMBL" id="KAK9837142.1"/>
    </source>
</evidence>
<keyword evidence="1" id="KW-0472">Membrane</keyword>
<accession>A0AAW1RU57</accession>
<protein>
    <submittedName>
        <fullName evidence="2">Uncharacterized protein</fullName>
    </submittedName>
</protein>
<sequence>WGYQITVAKFFTYFLLMSLMMLISETLGMPTRTPEYLVWIKRISYVAYGYSGLIKNEFTDLRLTAPGGFEVEAQTLIPPNIENNLSIGRDAWVLLGILVGMRVVTFFQMLISIKLRWL</sequence>
<proteinExistence type="predicted"/>
<organism evidence="2 3">
    <name type="scientific">Elliptochloris bilobata</name>
    <dbReference type="NCBI Taxonomy" id="381761"/>
    <lineage>
        <taxon>Eukaryota</taxon>
        <taxon>Viridiplantae</taxon>
        <taxon>Chlorophyta</taxon>
        <taxon>core chlorophytes</taxon>
        <taxon>Trebouxiophyceae</taxon>
        <taxon>Trebouxiophyceae incertae sedis</taxon>
        <taxon>Elliptochloris clade</taxon>
        <taxon>Elliptochloris</taxon>
    </lineage>
</organism>
<evidence type="ECO:0000313" key="3">
    <source>
        <dbReference type="Proteomes" id="UP001445335"/>
    </source>
</evidence>
<name>A0AAW1RU57_9CHLO</name>
<feature type="transmembrane region" description="Helical" evidence="1">
    <location>
        <begin position="91"/>
        <end position="113"/>
    </location>
</feature>
<gene>
    <name evidence="2" type="ORF">WJX81_005934</name>
</gene>
<evidence type="ECO:0000256" key="1">
    <source>
        <dbReference type="SAM" id="Phobius"/>
    </source>
</evidence>
<dbReference type="EMBL" id="JALJOU010000023">
    <property type="protein sequence ID" value="KAK9837142.1"/>
    <property type="molecule type" value="Genomic_DNA"/>
</dbReference>
<keyword evidence="1" id="KW-1133">Transmembrane helix</keyword>
<dbReference type="AlphaFoldDB" id="A0AAW1RU57"/>
<feature type="non-terminal residue" evidence="2">
    <location>
        <position position="1"/>
    </location>
</feature>
<dbReference type="Proteomes" id="UP001445335">
    <property type="component" value="Unassembled WGS sequence"/>
</dbReference>